<comment type="caution">
    <text evidence="1">The sequence shown here is derived from an EMBL/GenBank/DDBJ whole genome shotgun (WGS) entry which is preliminary data.</text>
</comment>
<name>A0ACB0Y8J9_MELEN</name>
<evidence type="ECO:0000313" key="2">
    <source>
        <dbReference type="Proteomes" id="UP001497535"/>
    </source>
</evidence>
<reference evidence="1" key="1">
    <citation type="submission" date="2023-11" db="EMBL/GenBank/DDBJ databases">
        <authorList>
            <person name="Poullet M."/>
        </authorList>
    </citation>
    <scope>NUCLEOTIDE SEQUENCE</scope>
    <source>
        <strain evidence="1">E1834</strain>
    </source>
</reference>
<protein>
    <submittedName>
        <fullName evidence="1">Uncharacterized protein</fullName>
    </submittedName>
</protein>
<dbReference type="EMBL" id="CAVMJV010000008">
    <property type="protein sequence ID" value="CAK5036750.1"/>
    <property type="molecule type" value="Genomic_DNA"/>
</dbReference>
<proteinExistence type="predicted"/>
<accession>A0ACB0Y8J9</accession>
<dbReference type="Proteomes" id="UP001497535">
    <property type="component" value="Unassembled WGS sequence"/>
</dbReference>
<organism evidence="1 2">
    <name type="scientific">Meloidogyne enterolobii</name>
    <name type="common">Root-knot nematode worm</name>
    <name type="synonym">Meloidogyne mayaguensis</name>
    <dbReference type="NCBI Taxonomy" id="390850"/>
    <lineage>
        <taxon>Eukaryota</taxon>
        <taxon>Metazoa</taxon>
        <taxon>Ecdysozoa</taxon>
        <taxon>Nematoda</taxon>
        <taxon>Chromadorea</taxon>
        <taxon>Rhabditida</taxon>
        <taxon>Tylenchina</taxon>
        <taxon>Tylenchomorpha</taxon>
        <taxon>Tylenchoidea</taxon>
        <taxon>Meloidogynidae</taxon>
        <taxon>Meloidogyninae</taxon>
        <taxon>Meloidogyne</taxon>
    </lineage>
</organism>
<sequence length="91" mass="11060">MLAFNLKENCRLLADLCPKTILFSFFSKIFQHFLPFPTFFPFYLSNFIPHNLLLNSFAQFGFWKVWKNYFVTTYYYSLLPPLSFFFYSFLT</sequence>
<evidence type="ECO:0000313" key="1">
    <source>
        <dbReference type="EMBL" id="CAK5036750.1"/>
    </source>
</evidence>
<gene>
    <name evidence="1" type="ORF">MENTE1834_LOCUS9121</name>
</gene>
<keyword evidence="2" id="KW-1185">Reference proteome</keyword>